<evidence type="ECO:0000256" key="3">
    <source>
        <dbReference type="ARBA" id="ARBA00022478"/>
    </source>
</evidence>
<evidence type="ECO:0000313" key="7">
    <source>
        <dbReference type="EMBL" id="THG97457.1"/>
    </source>
</evidence>
<comment type="caution">
    <text evidence="7">The sequence shown here is derived from an EMBL/GenBank/DDBJ whole genome shotgun (WGS) entry which is preliminary data.</text>
</comment>
<evidence type="ECO:0000313" key="8">
    <source>
        <dbReference type="Proteomes" id="UP000308199"/>
    </source>
</evidence>
<gene>
    <name evidence="7" type="ORF">EW145_g7611</name>
</gene>
<evidence type="ECO:0000256" key="1">
    <source>
        <dbReference type="ARBA" id="ARBA00004604"/>
    </source>
</evidence>
<dbReference type="PANTHER" id="PTHR14440">
    <property type="entry name" value="DNA-DIRECTED RNA POLYMERASE I SUBUNIT RPA49"/>
    <property type="match status" value="1"/>
</dbReference>
<comment type="subcellular location">
    <subcellularLocation>
        <location evidence="1">Nucleus</location>
        <location evidence="1">Nucleolus</location>
    </subcellularLocation>
</comment>
<keyword evidence="3" id="KW-0240">DNA-directed RNA polymerase</keyword>
<organism evidence="7 8">
    <name type="scientific">Phellinidium pouzarii</name>
    <dbReference type="NCBI Taxonomy" id="167371"/>
    <lineage>
        <taxon>Eukaryota</taxon>
        <taxon>Fungi</taxon>
        <taxon>Dikarya</taxon>
        <taxon>Basidiomycota</taxon>
        <taxon>Agaricomycotina</taxon>
        <taxon>Agaricomycetes</taxon>
        <taxon>Hymenochaetales</taxon>
        <taxon>Hymenochaetaceae</taxon>
        <taxon>Phellinidium</taxon>
    </lineage>
</organism>
<evidence type="ECO:0000256" key="6">
    <source>
        <dbReference type="SAM" id="MobiDB-lite"/>
    </source>
</evidence>
<dbReference type="Pfam" id="PF06870">
    <property type="entry name" value="RNA_pol_I_A49"/>
    <property type="match status" value="1"/>
</dbReference>
<proteinExistence type="inferred from homology"/>
<name>A0A4S4KIJ8_9AGAM</name>
<comment type="similarity">
    <text evidence="2">Belongs to the eukaryotic RPA49/POLR1E RNA polymerase subunit family.</text>
</comment>
<evidence type="ECO:0000256" key="4">
    <source>
        <dbReference type="ARBA" id="ARBA00023163"/>
    </source>
</evidence>
<feature type="region of interest" description="Disordered" evidence="6">
    <location>
        <begin position="1"/>
        <end position="22"/>
    </location>
</feature>
<dbReference type="GO" id="GO:0006351">
    <property type="term" value="P:DNA-templated transcription"/>
    <property type="evidence" value="ECO:0007669"/>
    <property type="project" value="InterPro"/>
</dbReference>
<keyword evidence="5" id="KW-0539">Nucleus</keyword>
<dbReference type="InterPro" id="IPR009668">
    <property type="entry name" value="RNA_pol-assoc_fac_A49-like"/>
</dbReference>
<keyword evidence="4" id="KW-0804">Transcription</keyword>
<dbReference type="GO" id="GO:0005730">
    <property type="term" value="C:nucleolus"/>
    <property type="evidence" value="ECO:0007669"/>
    <property type="project" value="UniProtKB-SubCell"/>
</dbReference>
<dbReference type="GO" id="GO:0000428">
    <property type="term" value="C:DNA-directed RNA polymerase complex"/>
    <property type="evidence" value="ECO:0007669"/>
    <property type="project" value="UniProtKB-KW"/>
</dbReference>
<keyword evidence="8" id="KW-1185">Reference proteome</keyword>
<accession>A0A4S4KIJ8</accession>
<evidence type="ECO:0000256" key="2">
    <source>
        <dbReference type="ARBA" id="ARBA00009430"/>
    </source>
</evidence>
<dbReference type="GO" id="GO:0003677">
    <property type="term" value="F:DNA binding"/>
    <property type="evidence" value="ECO:0007669"/>
    <property type="project" value="InterPro"/>
</dbReference>
<protein>
    <recommendedName>
        <fullName evidence="9">DNA-directed RNA polymerase I subunit RPA49</fullName>
    </recommendedName>
</protein>
<dbReference type="AlphaFoldDB" id="A0A4S4KIJ8"/>
<evidence type="ECO:0000256" key="5">
    <source>
        <dbReference type="ARBA" id="ARBA00023242"/>
    </source>
</evidence>
<evidence type="ECO:0008006" key="9">
    <source>
        <dbReference type="Google" id="ProtNLM"/>
    </source>
</evidence>
<sequence>MASTASPKKRKREQVDDDGSEQVTFAVHDKDISAVGPLLVSFPAVQPSKSTGFSVYSRPNSTPMENEKEFASRPILVAGETDSVEFYSTSESDNAAQGCKYLIGIFARRVKALKDLAPAPSTSATERIEQRNLLGEAFGSRKAQKAIRAAERNKVDVSAMASVTGHIQDSIEANTLSLPTQGKQEAKAIADSNRNIPPYDLNATTPEDVYKLYEIIPEAEFEAIPIRNILAASSMEERMKYIPFNRSDWIRQHLNSIFSSPKPNKKEIKIVLYIAFLLMFRICDPKLREKKELLQKRMGDVPIVIVDGIMARFTETLRGSTKIQFTTDNEVKLMTHMFALCLHLDNFASDTTLIAADLRETVTKINQFFKLLGCRIEKLGTMEISRLGLSAASAGNKRAVLRIPLEFPKARLKRR</sequence>
<reference evidence="7 8" key="1">
    <citation type="submission" date="2019-02" db="EMBL/GenBank/DDBJ databases">
        <title>Genome sequencing of the rare red list fungi Phellinidium pouzarii.</title>
        <authorList>
            <person name="Buettner E."/>
            <person name="Kellner H."/>
        </authorList>
    </citation>
    <scope>NUCLEOTIDE SEQUENCE [LARGE SCALE GENOMIC DNA]</scope>
    <source>
        <strain evidence="7 8">DSM 108285</strain>
    </source>
</reference>
<dbReference type="EMBL" id="SGPK01000801">
    <property type="protein sequence ID" value="THG97457.1"/>
    <property type="molecule type" value="Genomic_DNA"/>
</dbReference>
<dbReference type="OrthoDB" id="532500at2759"/>
<dbReference type="Proteomes" id="UP000308199">
    <property type="component" value="Unassembled WGS sequence"/>
</dbReference>